<dbReference type="Gene3D" id="3.30.160.60">
    <property type="entry name" value="Classic Zinc Finger"/>
    <property type="match status" value="6"/>
</dbReference>
<dbReference type="GO" id="GO:0000978">
    <property type="term" value="F:RNA polymerase II cis-regulatory region sequence-specific DNA binding"/>
    <property type="evidence" value="ECO:0007669"/>
    <property type="project" value="TreeGrafter"/>
</dbReference>
<reference evidence="14" key="1">
    <citation type="submission" date="2022-03" db="EMBL/GenBank/DDBJ databases">
        <authorList>
            <person name="Alioto T."/>
            <person name="Alioto T."/>
            <person name="Gomez Garrido J."/>
        </authorList>
    </citation>
    <scope>NUCLEOTIDE SEQUENCE</scope>
</reference>
<dbReference type="InterPro" id="IPR036236">
    <property type="entry name" value="Znf_C2H2_sf"/>
</dbReference>
<organism evidence="14 15">
    <name type="scientific">Pelobates cultripes</name>
    <name type="common">Western spadefoot toad</name>
    <dbReference type="NCBI Taxonomy" id="61616"/>
    <lineage>
        <taxon>Eukaryota</taxon>
        <taxon>Metazoa</taxon>
        <taxon>Chordata</taxon>
        <taxon>Craniata</taxon>
        <taxon>Vertebrata</taxon>
        <taxon>Euteleostomi</taxon>
        <taxon>Amphibia</taxon>
        <taxon>Batrachia</taxon>
        <taxon>Anura</taxon>
        <taxon>Pelobatoidea</taxon>
        <taxon>Pelobatidae</taxon>
        <taxon>Pelobates</taxon>
    </lineage>
</organism>
<dbReference type="FunFam" id="3.30.160.60:FF:000464">
    <property type="entry name" value="Zinc finger and SCAN domain containing 25"/>
    <property type="match status" value="1"/>
</dbReference>
<evidence type="ECO:0000256" key="12">
    <source>
        <dbReference type="PROSITE-ProRule" id="PRU00042"/>
    </source>
</evidence>
<evidence type="ECO:0000256" key="5">
    <source>
        <dbReference type="ARBA" id="ARBA00022737"/>
    </source>
</evidence>
<feature type="domain" description="C2H2-type" evidence="13">
    <location>
        <begin position="411"/>
        <end position="438"/>
    </location>
</feature>
<keyword evidence="7" id="KW-0862">Zinc</keyword>
<evidence type="ECO:0000256" key="4">
    <source>
        <dbReference type="ARBA" id="ARBA00022723"/>
    </source>
</evidence>
<evidence type="ECO:0000313" key="14">
    <source>
        <dbReference type="EMBL" id="CAH2314646.1"/>
    </source>
</evidence>
<feature type="domain" description="C2H2-type" evidence="13">
    <location>
        <begin position="439"/>
        <end position="466"/>
    </location>
</feature>
<keyword evidence="6 12" id="KW-0863">Zinc-finger</keyword>
<evidence type="ECO:0000256" key="3">
    <source>
        <dbReference type="ARBA" id="ARBA00006991"/>
    </source>
</evidence>
<evidence type="ECO:0000256" key="6">
    <source>
        <dbReference type="ARBA" id="ARBA00022771"/>
    </source>
</evidence>
<evidence type="ECO:0000313" key="15">
    <source>
        <dbReference type="Proteomes" id="UP001295444"/>
    </source>
</evidence>
<dbReference type="GO" id="GO:0000981">
    <property type="term" value="F:DNA-binding transcription factor activity, RNA polymerase II-specific"/>
    <property type="evidence" value="ECO:0007669"/>
    <property type="project" value="TreeGrafter"/>
</dbReference>
<protein>
    <submittedName>
        <fullName evidence="14">Zinc finger 300 isoform X1</fullName>
    </submittedName>
</protein>
<dbReference type="PROSITE" id="PS50157">
    <property type="entry name" value="ZINC_FINGER_C2H2_2"/>
    <property type="match status" value="7"/>
</dbReference>
<dbReference type="PROSITE" id="PS00028">
    <property type="entry name" value="ZINC_FINGER_C2H2_1"/>
    <property type="match status" value="7"/>
</dbReference>
<keyword evidence="8" id="KW-0805">Transcription regulation</keyword>
<evidence type="ECO:0000256" key="2">
    <source>
        <dbReference type="ARBA" id="ARBA00004123"/>
    </source>
</evidence>
<dbReference type="Proteomes" id="UP001295444">
    <property type="component" value="Chromosome 09"/>
</dbReference>
<feature type="domain" description="C2H2-type" evidence="13">
    <location>
        <begin position="383"/>
        <end position="410"/>
    </location>
</feature>
<evidence type="ECO:0000256" key="10">
    <source>
        <dbReference type="ARBA" id="ARBA00023163"/>
    </source>
</evidence>
<keyword evidence="11" id="KW-0539">Nucleus</keyword>
<dbReference type="FunFam" id="3.30.160.60:FF:000663">
    <property type="entry name" value="Zinc finger protein 45"/>
    <property type="match status" value="1"/>
</dbReference>
<dbReference type="FunFam" id="3.30.160.60:FF:000759">
    <property type="entry name" value="zinc finger protein 16"/>
    <property type="match status" value="1"/>
</dbReference>
<dbReference type="PANTHER" id="PTHR23226:SF416">
    <property type="entry name" value="FI01424P"/>
    <property type="match status" value="1"/>
</dbReference>
<dbReference type="GO" id="GO:0005634">
    <property type="term" value="C:nucleus"/>
    <property type="evidence" value="ECO:0007669"/>
    <property type="project" value="UniProtKB-SubCell"/>
</dbReference>
<comment type="subcellular location">
    <subcellularLocation>
        <location evidence="2">Nucleus</location>
    </subcellularLocation>
</comment>
<evidence type="ECO:0000256" key="8">
    <source>
        <dbReference type="ARBA" id="ARBA00023015"/>
    </source>
</evidence>
<dbReference type="InterPro" id="IPR013087">
    <property type="entry name" value="Znf_C2H2_type"/>
</dbReference>
<dbReference type="FunFam" id="3.30.160.60:FF:002343">
    <property type="entry name" value="Zinc finger protein 33A"/>
    <property type="match status" value="1"/>
</dbReference>
<dbReference type="AlphaFoldDB" id="A0AAD1T0U1"/>
<keyword evidence="9" id="KW-0238">DNA-binding</keyword>
<evidence type="ECO:0000256" key="9">
    <source>
        <dbReference type="ARBA" id="ARBA00023125"/>
    </source>
</evidence>
<name>A0AAD1T0U1_PELCU</name>
<dbReference type="PANTHER" id="PTHR23226">
    <property type="entry name" value="ZINC FINGER AND SCAN DOMAIN-CONTAINING"/>
    <property type="match status" value="1"/>
</dbReference>
<feature type="domain" description="C2H2-type" evidence="13">
    <location>
        <begin position="495"/>
        <end position="522"/>
    </location>
</feature>
<dbReference type="GO" id="GO:0008270">
    <property type="term" value="F:zinc ion binding"/>
    <property type="evidence" value="ECO:0007669"/>
    <property type="project" value="UniProtKB-KW"/>
</dbReference>
<feature type="domain" description="C2H2-type" evidence="13">
    <location>
        <begin position="353"/>
        <end position="382"/>
    </location>
</feature>
<feature type="domain" description="C2H2-type" evidence="13">
    <location>
        <begin position="309"/>
        <end position="336"/>
    </location>
</feature>
<comment type="similarity">
    <text evidence="3">Belongs to the krueppel C2H2-type zinc-finger protein family.</text>
</comment>
<evidence type="ECO:0000256" key="7">
    <source>
        <dbReference type="ARBA" id="ARBA00022833"/>
    </source>
</evidence>
<accession>A0AAD1T0U1</accession>
<evidence type="ECO:0000256" key="11">
    <source>
        <dbReference type="ARBA" id="ARBA00023242"/>
    </source>
</evidence>
<dbReference type="FunFam" id="3.30.160.60:FF:001007">
    <property type="entry name" value="Zinc finger protein 1184"/>
    <property type="match status" value="1"/>
</dbReference>
<evidence type="ECO:0000259" key="13">
    <source>
        <dbReference type="PROSITE" id="PS50157"/>
    </source>
</evidence>
<keyword evidence="5" id="KW-0677">Repeat</keyword>
<dbReference type="EMBL" id="OW240920">
    <property type="protein sequence ID" value="CAH2314646.1"/>
    <property type="molecule type" value="Genomic_DNA"/>
</dbReference>
<feature type="domain" description="C2H2-type" evidence="13">
    <location>
        <begin position="467"/>
        <end position="494"/>
    </location>
</feature>
<proteinExistence type="inferred from homology"/>
<dbReference type="Pfam" id="PF00096">
    <property type="entry name" value="zf-C2H2"/>
    <property type="match status" value="7"/>
</dbReference>
<comment type="function">
    <text evidence="1">May be involved in transcriptional regulation.</text>
</comment>
<evidence type="ECO:0000256" key="1">
    <source>
        <dbReference type="ARBA" id="ARBA00003767"/>
    </source>
</evidence>
<keyword evidence="10" id="KW-0804">Transcription</keyword>
<sequence length="530" mass="59408">MEPQKCIIKIKKSQLFILTGDLTSDIVHSGEINEAPVVKSNPETKEKQMDGDICTGCSLVEDSSTNKDMFTKSQTEALSSDTTVEGDTISSCKITRELHTAHSSMDETVESENCTSHGLKQESRTQTCALAQTVEQDSVTSHKFVDESWKMSSSLAHTVANTSRSHDFQRGSWTVPCTSDWSAGGGNEASHGCKEETQVVDCSLPCTVEGDTTTSHAFQGSSSWTVPCLWDRTADVDNSMSHSYQGVSREHSPNESGSYESGNIISLPLSEHNMHLLNERFVDGTIQNIHIKEEKSQDHEPTCTDPKLKNCDKCGELFNSANSLLLHQRTHLGGDTCEKQLPTSSNFFLHQKMSCTCPVCGKWFSKRAHLLIHQRTHTGEKPYSCAQCGKCFSKRSHVVMHYRTHTGEKPYVCTVCEKSFAKRTNLVTHLRIHTREKPFMCPVCGKYFTRRSNMVTHQRTHTGEKPYSCPECGKCFSQRSHMVTHHKTHSGEKPYICSVCGKGFAKRSYLEVHQRTHRTEKVNMFNSVEF</sequence>
<gene>
    <name evidence="14" type="ORF">PECUL_23A018069</name>
</gene>
<dbReference type="FunFam" id="3.30.160.60:FF:001498">
    <property type="entry name" value="Zinc finger protein 404"/>
    <property type="match status" value="1"/>
</dbReference>
<keyword evidence="15" id="KW-1185">Reference proteome</keyword>
<dbReference type="SMART" id="SM00355">
    <property type="entry name" value="ZnF_C2H2"/>
    <property type="match status" value="7"/>
</dbReference>
<keyword evidence="4" id="KW-0479">Metal-binding</keyword>
<dbReference type="SUPFAM" id="SSF57667">
    <property type="entry name" value="beta-beta-alpha zinc fingers"/>
    <property type="match status" value="4"/>
</dbReference>